<evidence type="ECO:0000313" key="4">
    <source>
        <dbReference type="Proteomes" id="UP001449657"/>
    </source>
</evidence>
<feature type="domain" description="Phosphatidic acid phosphatase type 2/haloperoxidase" evidence="2">
    <location>
        <begin position="62"/>
        <end position="179"/>
    </location>
</feature>
<feature type="transmembrane region" description="Helical" evidence="1">
    <location>
        <begin position="139"/>
        <end position="156"/>
    </location>
</feature>
<keyword evidence="1" id="KW-1133">Transmembrane helix</keyword>
<dbReference type="PANTHER" id="PTHR14969:SF13">
    <property type="entry name" value="AT30094P"/>
    <property type="match status" value="1"/>
</dbReference>
<evidence type="ECO:0000259" key="2">
    <source>
        <dbReference type="SMART" id="SM00014"/>
    </source>
</evidence>
<keyword evidence="4" id="KW-1185">Reference proteome</keyword>
<proteinExistence type="predicted"/>
<organism evidence="3 4">
    <name type="scientific">Chitinophaga caseinilytica</name>
    <dbReference type="NCBI Taxonomy" id="2267521"/>
    <lineage>
        <taxon>Bacteria</taxon>
        <taxon>Pseudomonadati</taxon>
        <taxon>Bacteroidota</taxon>
        <taxon>Chitinophagia</taxon>
        <taxon>Chitinophagales</taxon>
        <taxon>Chitinophagaceae</taxon>
        <taxon>Chitinophaga</taxon>
    </lineage>
</organism>
<dbReference type="Proteomes" id="UP001449657">
    <property type="component" value="Chromosome"/>
</dbReference>
<dbReference type="InterPro" id="IPR000326">
    <property type="entry name" value="PAP2/HPO"/>
</dbReference>
<dbReference type="Gene3D" id="1.20.144.10">
    <property type="entry name" value="Phosphatidic acid phosphatase type 2/haloperoxidase"/>
    <property type="match status" value="1"/>
</dbReference>
<feature type="transmembrane region" description="Helical" evidence="1">
    <location>
        <begin position="33"/>
        <end position="52"/>
    </location>
</feature>
<name>A0ABZ2YYL7_9BACT</name>
<dbReference type="InterPro" id="IPR036938">
    <property type="entry name" value="PAP2/HPO_sf"/>
</dbReference>
<dbReference type="SMART" id="SM00014">
    <property type="entry name" value="acidPPc"/>
    <property type="match status" value="1"/>
</dbReference>
<evidence type="ECO:0000256" key="1">
    <source>
        <dbReference type="SAM" id="Phobius"/>
    </source>
</evidence>
<evidence type="ECO:0000313" key="3">
    <source>
        <dbReference type="EMBL" id="WZN45120.1"/>
    </source>
</evidence>
<dbReference type="EMBL" id="CP150096">
    <property type="protein sequence ID" value="WZN45120.1"/>
    <property type="molecule type" value="Genomic_DNA"/>
</dbReference>
<keyword evidence="1" id="KW-0472">Membrane</keyword>
<feature type="transmembrane region" description="Helical" evidence="1">
    <location>
        <begin position="58"/>
        <end position="81"/>
    </location>
</feature>
<dbReference type="Pfam" id="PF01569">
    <property type="entry name" value="PAP2"/>
    <property type="match status" value="1"/>
</dbReference>
<dbReference type="SUPFAM" id="SSF48317">
    <property type="entry name" value="Acid phosphatase/Vanadium-dependent haloperoxidase"/>
    <property type="match status" value="1"/>
</dbReference>
<dbReference type="PANTHER" id="PTHR14969">
    <property type="entry name" value="SPHINGOSINE-1-PHOSPHATE PHOSPHOHYDROLASE"/>
    <property type="match status" value="1"/>
</dbReference>
<protein>
    <submittedName>
        <fullName evidence="3">Phosphatase PAP2 family protein</fullName>
    </submittedName>
</protein>
<gene>
    <name evidence="3" type="ORF">WJU22_19675</name>
</gene>
<reference evidence="3 4" key="1">
    <citation type="submission" date="2024-03" db="EMBL/GenBank/DDBJ databases">
        <title>Chitinophaga caseinilytica sp. nov., a casein hydrolysing bacterium isolated from forest soil.</title>
        <authorList>
            <person name="Lee D.S."/>
            <person name="Han D.M."/>
            <person name="Baek J.H."/>
            <person name="Choi D.G."/>
            <person name="Jeon J.H."/>
            <person name="Jeon C.O."/>
        </authorList>
    </citation>
    <scope>NUCLEOTIDE SEQUENCE [LARGE SCALE GENOMIC DNA]</scope>
    <source>
        <strain evidence="3 4">KACC 19118</strain>
    </source>
</reference>
<dbReference type="RefSeq" id="WP_341839874.1">
    <property type="nucleotide sequence ID" value="NZ_CP149792.1"/>
</dbReference>
<sequence>MNILEMMDALDKTLFTFIHADASSSMLDGGMKLLRNALTWIPLYAFVLYWVLRHQRKYAAQFILMTIVCFAITDYGSASILKPLFARIRPCFDPDLQGKVRGLIDCGGQFSLPSSHASNHFGLATFWFMAVFRLEGKRWNLLWLWAFAVCYAQVYVGKHFPFDIVAGAVYGAAVGAACAYFFDRWFVREPRRVHYHMQPEYGL</sequence>
<feature type="transmembrane region" description="Helical" evidence="1">
    <location>
        <begin position="162"/>
        <end position="182"/>
    </location>
</feature>
<keyword evidence="1" id="KW-0812">Transmembrane</keyword>
<accession>A0ABZ2YYL7</accession>